<dbReference type="EMBL" id="JBHFNR010000015">
    <property type="protein sequence ID" value="MFB2891609.1"/>
    <property type="molecule type" value="Genomic_DNA"/>
</dbReference>
<keyword evidence="3" id="KW-1185">Reference proteome</keyword>
<organism evidence="2 3">
    <name type="scientific">Floridaenema flaviceps BLCC-F50</name>
    <dbReference type="NCBI Taxonomy" id="3153642"/>
    <lineage>
        <taxon>Bacteria</taxon>
        <taxon>Bacillati</taxon>
        <taxon>Cyanobacteriota</taxon>
        <taxon>Cyanophyceae</taxon>
        <taxon>Oscillatoriophycideae</taxon>
        <taxon>Aerosakkonematales</taxon>
        <taxon>Aerosakkonemataceae</taxon>
        <taxon>Floridanema</taxon>
        <taxon>Floridanema flaviceps</taxon>
    </lineage>
</organism>
<evidence type="ECO:0000313" key="3">
    <source>
        <dbReference type="Proteomes" id="UP001576784"/>
    </source>
</evidence>
<protein>
    <submittedName>
        <fullName evidence="2">Uncharacterized protein</fullName>
    </submittedName>
</protein>
<evidence type="ECO:0000256" key="1">
    <source>
        <dbReference type="SAM" id="MobiDB-lite"/>
    </source>
</evidence>
<evidence type="ECO:0000313" key="2">
    <source>
        <dbReference type="EMBL" id="MFB2891609.1"/>
    </source>
</evidence>
<name>A0ABV4XIR2_9CYAN</name>
<accession>A0ABV4XIR2</accession>
<gene>
    <name evidence="2" type="ORF">ACE1CI_01565</name>
</gene>
<dbReference type="Proteomes" id="UP001576784">
    <property type="component" value="Unassembled WGS sequence"/>
</dbReference>
<proteinExistence type="predicted"/>
<feature type="compositionally biased region" description="Polar residues" evidence="1">
    <location>
        <begin position="109"/>
        <end position="126"/>
    </location>
</feature>
<reference evidence="2 3" key="1">
    <citation type="submission" date="2024-09" db="EMBL/GenBank/DDBJ databases">
        <title>Floridaenema gen nov. (Aerosakkonemataceae, Aerosakkonematales ord. nov., Cyanobacteria) from benthic tropical and subtropical fresh waters, with the description of four new species.</title>
        <authorList>
            <person name="Moretto J.A."/>
            <person name="Berthold D.E."/>
            <person name="Lefler F.W."/>
            <person name="Huang I.-S."/>
            <person name="Laughinghouse H. IV."/>
        </authorList>
    </citation>
    <scope>NUCLEOTIDE SEQUENCE [LARGE SCALE GENOMIC DNA]</scope>
    <source>
        <strain evidence="2 3">BLCC-F50</strain>
    </source>
</reference>
<dbReference type="RefSeq" id="WP_413261287.1">
    <property type="nucleotide sequence ID" value="NZ_JBHFNR010000015.1"/>
</dbReference>
<comment type="caution">
    <text evidence="2">The sequence shown here is derived from an EMBL/GenBank/DDBJ whole genome shotgun (WGS) entry which is preliminary data.</text>
</comment>
<feature type="region of interest" description="Disordered" evidence="1">
    <location>
        <begin position="107"/>
        <end position="126"/>
    </location>
</feature>
<sequence>MLDMQNIIQEFLTYPERFSEDEHYIIAFVHLYQSQPQLFSSVKDSVAKLCDNLPDDLENISEAILEWCQDGDRNIYGEFLKILPNNTKAPGGKKNLNVEQAKELIEQGVRNSIPSKQTNEQNKPSS</sequence>